<protein>
    <submittedName>
        <fullName evidence="9">Multidrug resistance protein D</fullName>
    </submittedName>
</protein>
<dbReference type="Proteomes" id="UP000054985">
    <property type="component" value="Unassembled WGS sequence"/>
</dbReference>
<dbReference type="GO" id="GO:0005886">
    <property type="term" value="C:plasma membrane"/>
    <property type="evidence" value="ECO:0007669"/>
    <property type="project" value="UniProtKB-SubCell"/>
</dbReference>
<keyword evidence="5 6" id="KW-0472">Membrane</keyword>
<dbReference type="AlphaFoldDB" id="A0A378JV11"/>
<dbReference type="OrthoDB" id="9814303at2"/>
<keyword evidence="3 6" id="KW-0812">Transmembrane</keyword>
<gene>
    <name evidence="9" type="primary">mdtL</name>
    <name evidence="8" type="ORF">Lmor_0817</name>
    <name evidence="9" type="ORF">NCTC12239_00775</name>
</gene>
<dbReference type="RefSeq" id="WP_028384253.1">
    <property type="nucleotide sequence ID" value="NZ_CAAAJG010000016.1"/>
</dbReference>
<accession>A0A378JV11</accession>
<dbReference type="Gene3D" id="1.20.1720.10">
    <property type="entry name" value="Multidrug resistance protein D"/>
    <property type="match status" value="1"/>
</dbReference>
<dbReference type="InterPro" id="IPR050189">
    <property type="entry name" value="MFS_Efflux_Transporters"/>
</dbReference>
<proteinExistence type="predicted"/>
<feature type="transmembrane region" description="Helical" evidence="6">
    <location>
        <begin position="42"/>
        <end position="61"/>
    </location>
</feature>
<reference evidence="9 11" key="2">
    <citation type="submission" date="2018-06" db="EMBL/GenBank/DDBJ databases">
        <authorList>
            <consortium name="Pathogen Informatics"/>
            <person name="Doyle S."/>
        </authorList>
    </citation>
    <scope>NUCLEOTIDE SEQUENCE [LARGE SCALE GENOMIC DNA]</scope>
    <source>
        <strain evidence="9 11">NCTC12239</strain>
    </source>
</reference>
<feature type="transmembrane region" description="Helical" evidence="6">
    <location>
        <begin position="163"/>
        <end position="182"/>
    </location>
</feature>
<dbReference type="GO" id="GO:0022857">
    <property type="term" value="F:transmembrane transporter activity"/>
    <property type="evidence" value="ECO:0007669"/>
    <property type="project" value="InterPro"/>
</dbReference>
<feature type="domain" description="Major facilitator superfamily (MFS) profile" evidence="7">
    <location>
        <begin position="4"/>
        <end position="391"/>
    </location>
</feature>
<feature type="transmembrane region" description="Helical" evidence="6">
    <location>
        <begin position="278"/>
        <end position="296"/>
    </location>
</feature>
<evidence type="ECO:0000256" key="2">
    <source>
        <dbReference type="ARBA" id="ARBA00022475"/>
    </source>
</evidence>
<evidence type="ECO:0000313" key="8">
    <source>
        <dbReference type="EMBL" id="KTD35370.1"/>
    </source>
</evidence>
<reference evidence="8 10" key="1">
    <citation type="submission" date="2015-11" db="EMBL/GenBank/DDBJ databases">
        <title>Genomic analysis of 38 Legionella species identifies large and diverse effector repertoires.</title>
        <authorList>
            <person name="Burstein D."/>
            <person name="Amaro F."/>
            <person name="Zusman T."/>
            <person name="Lifshitz Z."/>
            <person name="Cohen O."/>
            <person name="Gilbert J.A."/>
            <person name="Pupko T."/>
            <person name="Shuman H.A."/>
            <person name="Segal G."/>
        </authorList>
    </citation>
    <scope>NUCLEOTIDE SEQUENCE [LARGE SCALE GENOMIC DNA]</scope>
    <source>
        <strain evidence="8 10">ATCC 43877</strain>
    </source>
</reference>
<dbReference type="PANTHER" id="PTHR43124">
    <property type="entry name" value="PURINE EFFLUX PUMP PBUE"/>
    <property type="match status" value="1"/>
</dbReference>
<dbReference type="STRING" id="39962.Lmor_0817"/>
<evidence type="ECO:0000256" key="3">
    <source>
        <dbReference type="ARBA" id="ARBA00022692"/>
    </source>
</evidence>
<evidence type="ECO:0000256" key="5">
    <source>
        <dbReference type="ARBA" id="ARBA00023136"/>
    </source>
</evidence>
<feature type="transmembrane region" description="Helical" evidence="6">
    <location>
        <begin position="243"/>
        <end position="266"/>
    </location>
</feature>
<evidence type="ECO:0000313" key="9">
    <source>
        <dbReference type="EMBL" id="STX61857.1"/>
    </source>
</evidence>
<comment type="subcellular location">
    <subcellularLocation>
        <location evidence="1">Cell membrane</location>
        <topology evidence="1">Multi-pass membrane protein</topology>
    </subcellularLocation>
</comment>
<evidence type="ECO:0000313" key="11">
    <source>
        <dbReference type="Proteomes" id="UP000254040"/>
    </source>
</evidence>
<evidence type="ECO:0000256" key="6">
    <source>
        <dbReference type="SAM" id="Phobius"/>
    </source>
</evidence>
<dbReference type="Pfam" id="PF07690">
    <property type="entry name" value="MFS_1"/>
    <property type="match status" value="1"/>
</dbReference>
<feature type="transmembrane region" description="Helical" evidence="6">
    <location>
        <begin position="341"/>
        <end position="362"/>
    </location>
</feature>
<feature type="transmembrane region" description="Helical" evidence="6">
    <location>
        <begin position="368"/>
        <end position="387"/>
    </location>
</feature>
<dbReference type="EMBL" id="UGOG01000001">
    <property type="protein sequence ID" value="STX61857.1"/>
    <property type="molecule type" value="Genomic_DNA"/>
</dbReference>
<feature type="transmembrane region" description="Helical" evidence="6">
    <location>
        <begin position="98"/>
        <end position="119"/>
    </location>
</feature>
<feature type="transmembrane region" description="Helical" evidence="6">
    <location>
        <begin position="131"/>
        <end position="157"/>
    </location>
</feature>
<evidence type="ECO:0000259" key="7">
    <source>
        <dbReference type="PROSITE" id="PS50850"/>
    </source>
</evidence>
<evidence type="ECO:0000313" key="10">
    <source>
        <dbReference type="Proteomes" id="UP000054985"/>
    </source>
</evidence>
<dbReference type="InterPro" id="IPR036259">
    <property type="entry name" value="MFS_trans_sf"/>
</dbReference>
<feature type="transmembrane region" description="Helical" evidence="6">
    <location>
        <begin position="212"/>
        <end position="237"/>
    </location>
</feature>
<keyword evidence="10" id="KW-1185">Reference proteome</keyword>
<feature type="transmembrane region" description="Helical" evidence="6">
    <location>
        <begin position="302"/>
        <end position="329"/>
    </location>
</feature>
<dbReference type="InterPro" id="IPR011701">
    <property type="entry name" value="MFS"/>
</dbReference>
<dbReference type="Proteomes" id="UP000254040">
    <property type="component" value="Unassembled WGS sequence"/>
</dbReference>
<dbReference type="SUPFAM" id="SSF103473">
    <property type="entry name" value="MFS general substrate transporter"/>
    <property type="match status" value="1"/>
</dbReference>
<dbReference type="EMBL" id="LNYN01000014">
    <property type="protein sequence ID" value="KTD35370.1"/>
    <property type="molecule type" value="Genomic_DNA"/>
</dbReference>
<keyword evidence="4 6" id="KW-1133">Transmembrane helix</keyword>
<dbReference type="PROSITE" id="PS50850">
    <property type="entry name" value="MFS"/>
    <property type="match status" value="1"/>
</dbReference>
<dbReference type="InterPro" id="IPR020846">
    <property type="entry name" value="MFS_dom"/>
</dbReference>
<evidence type="ECO:0000256" key="1">
    <source>
        <dbReference type="ARBA" id="ARBA00004651"/>
    </source>
</evidence>
<feature type="transmembrane region" description="Helical" evidence="6">
    <location>
        <begin position="73"/>
        <end position="92"/>
    </location>
</feature>
<organism evidence="9 11">
    <name type="scientific">Legionella moravica</name>
    <dbReference type="NCBI Taxonomy" id="39962"/>
    <lineage>
        <taxon>Bacteria</taxon>
        <taxon>Pseudomonadati</taxon>
        <taxon>Pseudomonadota</taxon>
        <taxon>Gammaproteobacteria</taxon>
        <taxon>Legionellales</taxon>
        <taxon>Legionellaceae</taxon>
        <taxon>Legionella</taxon>
    </lineage>
</organism>
<keyword evidence="2" id="KW-1003">Cell membrane</keyword>
<name>A0A378JV11_9GAMM</name>
<evidence type="ECO:0000256" key="4">
    <source>
        <dbReference type="ARBA" id="ARBA00022989"/>
    </source>
</evidence>
<sequence>MAKSRNSILFLGLLSAFSLVTFDLYQPSLPYITNLFETTFSLSQLTLSVYLFVFGVTHLFWGPLIDHYGRRALLPGSLLLALIGSVLCAFAPNITLLIIGRAIQGFALCCSNLIAFSTSRDFEDEVERAKILSYISMIVSASPIFAPVLGSLIFTWLGWQFNFIVMAGMALILYIQSLRILVESPFWSPPKTSFKINNLVSSYKAIVPKMSLWSASFIMMFSFTAVMLTVINSSYLIIDVLGFSPLAFGIIFIFNGINIIIGNYIGIWLRKRFSMTSTIFMGNWLILLGGLAMLLSTELYGFSLIALSFALICNLGISVSAAPTMSLALSDFKENAGIATAFISTVRLFGSSILSMLVAYLLTKNLNALPIGLMCCGVCALYSSWLFKRQITPTDDTEVDGIQASA</sequence>
<dbReference type="PANTHER" id="PTHR43124:SF3">
    <property type="entry name" value="CHLORAMPHENICOL EFFLUX PUMP RV0191"/>
    <property type="match status" value="1"/>
</dbReference>